<gene>
    <name evidence="2" type="ORF">N7U62_22710</name>
</gene>
<dbReference type="InterPro" id="IPR029017">
    <property type="entry name" value="Enolase-like_N"/>
</dbReference>
<protein>
    <recommendedName>
        <fullName evidence="1">Mandelate racemase/muconate lactonizing enzyme N-terminal domain-containing protein</fullName>
    </recommendedName>
</protein>
<dbReference type="Gene3D" id="3.30.390.10">
    <property type="entry name" value="Enolase-like, N-terminal domain"/>
    <property type="match status" value="1"/>
</dbReference>
<dbReference type="Pfam" id="PF02746">
    <property type="entry name" value="MR_MLE_N"/>
    <property type="match status" value="1"/>
</dbReference>
<dbReference type="EMBL" id="JAOYOD010000006">
    <property type="protein sequence ID" value="MCV9389489.1"/>
    <property type="molecule type" value="Genomic_DNA"/>
</dbReference>
<reference evidence="2 3" key="1">
    <citation type="submission" date="2022-10" db="EMBL/GenBank/DDBJ databases">
        <title>Comparative genomics and taxonomic characterization of three novel marine species of genus Reichenbachiella exhibiting antioxidant and polysaccharide degradation activities.</title>
        <authorList>
            <person name="Muhammad N."/>
            <person name="Lee Y.-J."/>
            <person name="Ko J."/>
            <person name="Kim S.-G."/>
        </authorList>
    </citation>
    <scope>NUCLEOTIDE SEQUENCE [LARGE SCALE GENOMIC DNA]</scope>
    <source>
        <strain evidence="2 3">ABR2-5</strain>
    </source>
</reference>
<evidence type="ECO:0000313" key="3">
    <source>
        <dbReference type="Proteomes" id="UP001300692"/>
    </source>
</evidence>
<name>A0ABT3D0Y6_9BACT</name>
<keyword evidence="3" id="KW-1185">Reference proteome</keyword>
<dbReference type="Proteomes" id="UP001300692">
    <property type="component" value="Unassembled WGS sequence"/>
</dbReference>
<dbReference type="RefSeq" id="WP_264140471.1">
    <property type="nucleotide sequence ID" value="NZ_JAOYOD010000006.1"/>
</dbReference>
<organism evidence="2 3">
    <name type="scientific">Reichenbachiella ulvae</name>
    <dbReference type="NCBI Taxonomy" id="2980104"/>
    <lineage>
        <taxon>Bacteria</taxon>
        <taxon>Pseudomonadati</taxon>
        <taxon>Bacteroidota</taxon>
        <taxon>Cytophagia</taxon>
        <taxon>Cytophagales</taxon>
        <taxon>Reichenbachiellaceae</taxon>
        <taxon>Reichenbachiella</taxon>
    </lineage>
</organism>
<evidence type="ECO:0000313" key="2">
    <source>
        <dbReference type="EMBL" id="MCV9389489.1"/>
    </source>
</evidence>
<accession>A0ABT3D0Y6</accession>
<dbReference type="SUPFAM" id="SSF54826">
    <property type="entry name" value="Enolase N-terminal domain-like"/>
    <property type="match status" value="1"/>
</dbReference>
<comment type="caution">
    <text evidence="2">The sequence shown here is derived from an EMBL/GenBank/DDBJ whole genome shotgun (WGS) entry which is preliminary data.</text>
</comment>
<proteinExistence type="predicted"/>
<dbReference type="InterPro" id="IPR013341">
    <property type="entry name" value="Mandelate_racemase_N_dom"/>
</dbReference>
<sequence>MCGKRCIHDRWIRPEVASSEAAISAIDIALWDIKGKLLD</sequence>
<evidence type="ECO:0000259" key="1">
    <source>
        <dbReference type="Pfam" id="PF02746"/>
    </source>
</evidence>
<feature type="domain" description="Mandelate racemase/muconate lactonizing enzyme N-terminal" evidence="1">
    <location>
        <begin position="17"/>
        <end position="38"/>
    </location>
</feature>